<dbReference type="SUPFAM" id="SSF55347">
    <property type="entry name" value="Glyceraldehyde-3-phosphate dehydrogenase-like, C-terminal domain"/>
    <property type="match status" value="1"/>
</dbReference>
<dbReference type="OrthoDB" id="9803304at2"/>
<dbReference type="Gene3D" id="3.40.50.720">
    <property type="entry name" value="NAD(P)-binding Rossmann-like Domain"/>
    <property type="match status" value="1"/>
</dbReference>
<comment type="caution">
    <text evidence="6">The sequence shown here is derived from an EMBL/GenBank/DDBJ whole genome shotgun (WGS) entry which is preliminary data.</text>
</comment>
<dbReference type="PROSITE" id="PS00071">
    <property type="entry name" value="GAPDH"/>
    <property type="match status" value="1"/>
</dbReference>
<dbReference type="GO" id="GO:0051287">
    <property type="term" value="F:NAD binding"/>
    <property type="evidence" value="ECO:0007669"/>
    <property type="project" value="InterPro"/>
</dbReference>
<evidence type="ECO:0000256" key="2">
    <source>
        <dbReference type="ARBA" id="ARBA00023002"/>
    </source>
</evidence>
<dbReference type="Pfam" id="PF02800">
    <property type="entry name" value="Gp_dh_C"/>
    <property type="match status" value="1"/>
</dbReference>
<dbReference type="PATRIC" id="fig|1229521.3.peg.1999"/>
<dbReference type="EC" id="1.2.1.-" evidence="4"/>
<dbReference type="AlphaFoldDB" id="W9UVS3"/>
<dbReference type="InterPro" id="IPR036291">
    <property type="entry name" value="NAD(P)-bd_dom_sf"/>
</dbReference>
<keyword evidence="2 4" id="KW-0560">Oxidoreductase</keyword>
<dbReference type="RefSeq" id="WP_036510533.1">
    <property type="nucleotide sequence ID" value="NZ_AONB01000008.1"/>
</dbReference>
<dbReference type="GO" id="GO:0050661">
    <property type="term" value="F:NADP binding"/>
    <property type="evidence" value="ECO:0007669"/>
    <property type="project" value="InterPro"/>
</dbReference>
<evidence type="ECO:0000256" key="1">
    <source>
        <dbReference type="ARBA" id="ARBA00007406"/>
    </source>
</evidence>
<dbReference type="CDD" id="cd18126">
    <property type="entry name" value="GAPDH_I_C"/>
    <property type="match status" value="1"/>
</dbReference>
<comment type="similarity">
    <text evidence="1 3">Belongs to the glyceraldehyde-3-phosphate dehydrogenase family.</text>
</comment>
<evidence type="ECO:0000256" key="4">
    <source>
        <dbReference type="RuleBase" id="RU361160"/>
    </source>
</evidence>
<evidence type="ECO:0000256" key="3">
    <source>
        <dbReference type="RuleBase" id="RU000397"/>
    </source>
</evidence>
<dbReference type="GO" id="GO:0016620">
    <property type="term" value="F:oxidoreductase activity, acting on the aldehyde or oxo group of donors, NAD or NADP as acceptor"/>
    <property type="evidence" value="ECO:0007669"/>
    <property type="project" value="InterPro"/>
</dbReference>
<reference evidence="7" key="1">
    <citation type="submission" date="2012-11" db="EMBL/GenBank/DDBJ databases">
        <authorList>
            <person name="Singh A."/>
            <person name="Pinnaka A.K."/>
            <person name="Vaidya B."/>
        </authorList>
    </citation>
    <scope>NUCLEOTIDE SEQUENCE [LARGE SCALE GENOMIC DNA]</scope>
    <source>
        <strain evidence="7">AK23</strain>
    </source>
</reference>
<evidence type="ECO:0000313" key="6">
    <source>
        <dbReference type="EMBL" id="EXJ11189.1"/>
    </source>
</evidence>
<dbReference type="Pfam" id="PF00044">
    <property type="entry name" value="Gp_dh_N"/>
    <property type="match status" value="1"/>
</dbReference>
<dbReference type="PRINTS" id="PR00078">
    <property type="entry name" value="G3PDHDRGNASE"/>
</dbReference>
<dbReference type="InterPro" id="IPR020829">
    <property type="entry name" value="GlycerAld_3-P_DH_cat"/>
</dbReference>
<name>W9UVS3_9GAMM</name>
<reference evidence="6 7" key="2">
    <citation type="journal article" date="2015" name="Syst. Appl. Microbiol.">
        <title>Nitrincola nitratireducens sp. nov. isolated from a haloalkaline crater lake.</title>
        <authorList>
            <person name="Singh A."/>
            <person name="Vaidya B."/>
            <person name="Tanuku N.R."/>
            <person name="Pinnaka A.K."/>
        </authorList>
    </citation>
    <scope>NUCLEOTIDE SEQUENCE [LARGE SCALE GENOMIC DNA]</scope>
    <source>
        <strain evidence="6 7">AK23</strain>
    </source>
</reference>
<accession>W9UVS3</accession>
<dbReference type="SUPFAM" id="SSF51735">
    <property type="entry name" value="NAD(P)-binding Rossmann-fold domains"/>
    <property type="match status" value="1"/>
</dbReference>
<evidence type="ECO:0000313" key="7">
    <source>
        <dbReference type="Proteomes" id="UP000019464"/>
    </source>
</evidence>
<dbReference type="Proteomes" id="UP000019464">
    <property type="component" value="Unassembled WGS sequence"/>
</dbReference>
<dbReference type="InterPro" id="IPR020831">
    <property type="entry name" value="GlycerAld/Erythrose_P_DH"/>
</dbReference>
<dbReference type="GO" id="GO:0006006">
    <property type="term" value="P:glucose metabolic process"/>
    <property type="evidence" value="ECO:0007669"/>
    <property type="project" value="InterPro"/>
</dbReference>
<gene>
    <name evidence="6" type="primary">gap</name>
    <name evidence="6" type="ORF">D791_01976</name>
</gene>
<feature type="domain" description="Glyceraldehyde 3-phosphate dehydrogenase NAD(P) binding" evidence="5">
    <location>
        <begin position="126"/>
        <end position="287"/>
    </location>
</feature>
<keyword evidence="7" id="KW-1185">Reference proteome</keyword>
<proteinExistence type="inferred from homology"/>
<dbReference type="InterPro" id="IPR020828">
    <property type="entry name" value="GlycerAld_3-P_DH_NAD(P)-bd"/>
</dbReference>
<dbReference type="SMART" id="SM00846">
    <property type="entry name" value="Gp_dh_N"/>
    <property type="match status" value="1"/>
</dbReference>
<dbReference type="CDD" id="cd05214">
    <property type="entry name" value="GAPDH_I_N"/>
    <property type="match status" value="1"/>
</dbReference>
<evidence type="ECO:0000259" key="5">
    <source>
        <dbReference type="SMART" id="SM00846"/>
    </source>
</evidence>
<sequence length="478" mass="52680">MSQELILADWNARESITEAMIPLIGRLYRERNVEISVYGRVIVKRSVIDIIKAHRFVRQVEGEELSVVDTFPVLEIVSELDVHNAHIDIAKLAIKFRADAQGRDLKQFVSDELAVTTGPADDRNPTDVVLYGFGRIGRILTRQLVDRAGVGHSLRLRAIVVRKGKADNDLEKRASLLRRDSVHGSFKGTIQVDEENQAIVANGVSIKVIFADKPEDIDYTAYGIDNALVIDNTGMFRDAEAMSRHLQAKGAAKVLLTAPGKNMKNVVMGVNHNDIAPEDTILSAASCTTNAIVPVLKSLQDKYGIENGHVETVHSYTNDQNLIDNYHKGSRRGRAAALNMVLTETGAAKAVSKALPELEGKLTGNAIRVPTPNVSMAILNLNLKSETNRDELNDYLRYIALHSNLQKQVDYSNSPEAVSTDFVGSRAAGVVDALATIAEGNRCVLYVWYDNEYGYSCQVIRMAQHICQCTLKTFPVEA</sequence>
<dbReference type="NCBIfam" id="NF006139">
    <property type="entry name" value="PRK08289.1"/>
    <property type="match status" value="1"/>
</dbReference>
<dbReference type="PANTHER" id="PTHR43454">
    <property type="entry name" value="GLYCERALDEHYDE-3-PHOSPHATE DEHYDROGENASE"/>
    <property type="match status" value="1"/>
</dbReference>
<dbReference type="Gene3D" id="3.30.360.10">
    <property type="entry name" value="Dihydrodipicolinate Reductase, domain 2"/>
    <property type="match status" value="1"/>
</dbReference>
<dbReference type="PANTHER" id="PTHR43454:SF1">
    <property type="entry name" value="GLYCERALDEHYDE 3-PHOSPHATE DEHYDROGENASE NAD(P) BINDING DOMAIN-CONTAINING PROTEIN"/>
    <property type="match status" value="1"/>
</dbReference>
<dbReference type="InterPro" id="IPR006424">
    <property type="entry name" value="Glyceraldehyde-3-P_DH_1"/>
</dbReference>
<dbReference type="EMBL" id="AONB01000008">
    <property type="protein sequence ID" value="EXJ11189.1"/>
    <property type="molecule type" value="Genomic_DNA"/>
</dbReference>
<dbReference type="InterPro" id="IPR020830">
    <property type="entry name" value="GlycerAld_3-P_DH_AS"/>
</dbReference>
<dbReference type="STRING" id="1229521.D791_01976"/>
<protein>
    <recommendedName>
        <fullName evidence="4">Glyceraldehyde-3-phosphate dehydrogenase</fullName>
        <ecNumber evidence="4">1.2.1.-</ecNumber>
    </recommendedName>
</protein>
<dbReference type="NCBIfam" id="TIGR01534">
    <property type="entry name" value="GAPDH-I"/>
    <property type="match status" value="1"/>
</dbReference>
<organism evidence="6 7">
    <name type="scientific">Nitrincola nitratireducens</name>
    <dbReference type="NCBI Taxonomy" id="1229521"/>
    <lineage>
        <taxon>Bacteria</taxon>
        <taxon>Pseudomonadati</taxon>
        <taxon>Pseudomonadota</taxon>
        <taxon>Gammaproteobacteria</taxon>
        <taxon>Oceanospirillales</taxon>
        <taxon>Oceanospirillaceae</taxon>
        <taxon>Nitrincola</taxon>
    </lineage>
</organism>